<evidence type="ECO:0000256" key="7">
    <source>
        <dbReference type="ARBA" id="ARBA00022723"/>
    </source>
</evidence>
<dbReference type="InterPro" id="IPR001841">
    <property type="entry name" value="Znf_RING"/>
</dbReference>
<protein>
    <recommendedName>
        <fullName evidence="4">RING-type E3 ubiquitin transferase</fullName>
        <ecNumber evidence="4">2.3.2.27</ecNumber>
    </recommendedName>
</protein>
<name>A0AAW2R435_SESRA</name>
<feature type="transmembrane region" description="Helical" evidence="16">
    <location>
        <begin position="20"/>
        <end position="41"/>
    </location>
</feature>
<comment type="similarity">
    <text evidence="13">Belongs to the RING-type zinc finger family. ATL subfamily.</text>
</comment>
<dbReference type="GO" id="GO:0016020">
    <property type="term" value="C:membrane"/>
    <property type="evidence" value="ECO:0007669"/>
    <property type="project" value="UniProtKB-SubCell"/>
</dbReference>
<dbReference type="EMBL" id="JACGWJ010000014">
    <property type="protein sequence ID" value="KAL0374997.1"/>
    <property type="molecule type" value="Genomic_DNA"/>
</dbReference>
<evidence type="ECO:0000256" key="12">
    <source>
        <dbReference type="ARBA" id="ARBA00023136"/>
    </source>
</evidence>
<evidence type="ECO:0000256" key="2">
    <source>
        <dbReference type="ARBA" id="ARBA00004167"/>
    </source>
</evidence>
<organism evidence="18">
    <name type="scientific">Sesamum radiatum</name>
    <name type="common">Black benniseed</name>
    <dbReference type="NCBI Taxonomy" id="300843"/>
    <lineage>
        <taxon>Eukaryota</taxon>
        <taxon>Viridiplantae</taxon>
        <taxon>Streptophyta</taxon>
        <taxon>Embryophyta</taxon>
        <taxon>Tracheophyta</taxon>
        <taxon>Spermatophyta</taxon>
        <taxon>Magnoliopsida</taxon>
        <taxon>eudicotyledons</taxon>
        <taxon>Gunneridae</taxon>
        <taxon>Pentapetalae</taxon>
        <taxon>asterids</taxon>
        <taxon>lamiids</taxon>
        <taxon>Lamiales</taxon>
        <taxon>Pedaliaceae</taxon>
        <taxon>Sesamum</taxon>
    </lineage>
</organism>
<evidence type="ECO:0000256" key="4">
    <source>
        <dbReference type="ARBA" id="ARBA00012483"/>
    </source>
</evidence>
<evidence type="ECO:0000256" key="11">
    <source>
        <dbReference type="ARBA" id="ARBA00022989"/>
    </source>
</evidence>
<keyword evidence="12 16" id="KW-0472">Membrane</keyword>
<dbReference type="GO" id="GO:0061630">
    <property type="term" value="F:ubiquitin protein ligase activity"/>
    <property type="evidence" value="ECO:0007669"/>
    <property type="project" value="UniProtKB-EC"/>
</dbReference>
<comment type="catalytic activity">
    <reaction evidence="1">
        <text>S-ubiquitinyl-[E2 ubiquitin-conjugating enzyme]-L-cysteine + [acceptor protein]-L-lysine = [E2 ubiquitin-conjugating enzyme]-L-cysteine + N(6)-ubiquitinyl-[acceptor protein]-L-lysine.</text>
        <dbReference type="EC" id="2.3.2.27"/>
    </reaction>
</comment>
<reference evidence="18" key="2">
    <citation type="journal article" date="2024" name="Plant">
        <title>Genomic evolution and insights into agronomic trait innovations of Sesamum species.</title>
        <authorList>
            <person name="Miao H."/>
            <person name="Wang L."/>
            <person name="Qu L."/>
            <person name="Liu H."/>
            <person name="Sun Y."/>
            <person name="Le M."/>
            <person name="Wang Q."/>
            <person name="Wei S."/>
            <person name="Zheng Y."/>
            <person name="Lin W."/>
            <person name="Duan Y."/>
            <person name="Cao H."/>
            <person name="Xiong S."/>
            <person name="Wang X."/>
            <person name="Wei L."/>
            <person name="Li C."/>
            <person name="Ma Q."/>
            <person name="Ju M."/>
            <person name="Zhao R."/>
            <person name="Li G."/>
            <person name="Mu C."/>
            <person name="Tian Q."/>
            <person name="Mei H."/>
            <person name="Zhang T."/>
            <person name="Gao T."/>
            <person name="Zhang H."/>
        </authorList>
    </citation>
    <scope>NUCLEOTIDE SEQUENCE</scope>
    <source>
        <strain evidence="18">G02</strain>
    </source>
</reference>
<sequence length="281" mass="31079">MESITSPPMQQGSSGSILSPLLISMLGIVLTSLAIIIYHFFLIKYCMSRHRTDTAQPEPAPAAAPSPNGIDDKLLQTIPIFTFSAVKRDMDQEECVVCLGELEDDDLVRLLPNCKHAFHLPCIDRWFAAHASCPVCRSPVVVEEINVVPCPESHRTSDSDCETSSESSTRSSSSAPSPREQSFGLLRHCAPLVWPPPVDRRSPPRLKRSMSMDQSLVVINLQRVNCFSGSSSSSSRGRVLRRSGSCSTRSMSHFDRMPSMWLRSFSRLRLGKGNNGTLLPY</sequence>
<dbReference type="PANTHER" id="PTHR46913">
    <property type="entry name" value="RING-H2 FINGER PROTEIN ATL16"/>
    <property type="match status" value="1"/>
</dbReference>
<keyword evidence="11 16" id="KW-1133">Transmembrane helix</keyword>
<dbReference type="Pfam" id="PF13639">
    <property type="entry name" value="zf-RING_2"/>
    <property type="match status" value="1"/>
</dbReference>
<comment type="subcellular location">
    <subcellularLocation>
        <location evidence="2">Membrane</location>
        <topology evidence="2">Single-pass membrane protein</topology>
    </subcellularLocation>
</comment>
<keyword evidence="7" id="KW-0479">Metal-binding</keyword>
<dbReference type="EC" id="2.3.2.27" evidence="4"/>
<proteinExistence type="inferred from homology"/>
<keyword evidence="5" id="KW-0808">Transferase</keyword>
<feature type="domain" description="RING-type" evidence="17">
    <location>
        <begin position="95"/>
        <end position="137"/>
    </location>
</feature>
<evidence type="ECO:0000256" key="9">
    <source>
        <dbReference type="ARBA" id="ARBA00022786"/>
    </source>
</evidence>
<keyword evidence="10" id="KW-0862">Zinc</keyword>
<dbReference type="InterPro" id="IPR013083">
    <property type="entry name" value="Znf_RING/FYVE/PHD"/>
</dbReference>
<dbReference type="GO" id="GO:0008270">
    <property type="term" value="F:zinc ion binding"/>
    <property type="evidence" value="ECO:0007669"/>
    <property type="project" value="UniProtKB-KW"/>
</dbReference>
<keyword evidence="6 16" id="KW-0812">Transmembrane</keyword>
<evidence type="ECO:0000313" key="18">
    <source>
        <dbReference type="EMBL" id="KAL0374997.1"/>
    </source>
</evidence>
<dbReference type="PANTHER" id="PTHR46913:SF1">
    <property type="entry name" value="RING-H2 FINGER PROTEIN ATL16"/>
    <property type="match status" value="1"/>
</dbReference>
<reference evidence="18" key="1">
    <citation type="submission" date="2020-06" db="EMBL/GenBank/DDBJ databases">
        <authorList>
            <person name="Li T."/>
            <person name="Hu X."/>
            <person name="Zhang T."/>
            <person name="Song X."/>
            <person name="Zhang H."/>
            <person name="Dai N."/>
            <person name="Sheng W."/>
            <person name="Hou X."/>
            <person name="Wei L."/>
        </authorList>
    </citation>
    <scope>NUCLEOTIDE SEQUENCE</scope>
    <source>
        <strain evidence="18">G02</strain>
        <tissue evidence="18">Leaf</tissue>
    </source>
</reference>
<feature type="compositionally biased region" description="Low complexity" evidence="15">
    <location>
        <begin position="162"/>
        <end position="181"/>
    </location>
</feature>
<evidence type="ECO:0000256" key="13">
    <source>
        <dbReference type="ARBA" id="ARBA00024209"/>
    </source>
</evidence>
<evidence type="ECO:0000256" key="16">
    <source>
        <dbReference type="SAM" id="Phobius"/>
    </source>
</evidence>
<evidence type="ECO:0000256" key="5">
    <source>
        <dbReference type="ARBA" id="ARBA00022679"/>
    </source>
</evidence>
<dbReference type="Gene3D" id="3.30.40.10">
    <property type="entry name" value="Zinc/RING finger domain, C3HC4 (zinc finger)"/>
    <property type="match status" value="1"/>
</dbReference>
<keyword evidence="9" id="KW-0833">Ubl conjugation pathway</keyword>
<feature type="compositionally biased region" description="Low complexity" evidence="15">
    <location>
        <begin position="229"/>
        <end position="247"/>
    </location>
</feature>
<dbReference type="AlphaFoldDB" id="A0AAW2R435"/>
<evidence type="ECO:0000256" key="6">
    <source>
        <dbReference type="ARBA" id="ARBA00022692"/>
    </source>
</evidence>
<dbReference type="InterPro" id="IPR044600">
    <property type="entry name" value="ATL1/ATL16-like"/>
</dbReference>
<evidence type="ECO:0000256" key="15">
    <source>
        <dbReference type="SAM" id="MobiDB-lite"/>
    </source>
</evidence>
<accession>A0AAW2R435</accession>
<feature type="region of interest" description="Disordered" evidence="15">
    <location>
        <begin position="151"/>
        <end position="181"/>
    </location>
</feature>
<evidence type="ECO:0000256" key="14">
    <source>
        <dbReference type="PROSITE-ProRule" id="PRU00175"/>
    </source>
</evidence>
<gene>
    <name evidence="18" type="ORF">Sradi_3415400</name>
</gene>
<evidence type="ECO:0000256" key="3">
    <source>
        <dbReference type="ARBA" id="ARBA00004906"/>
    </source>
</evidence>
<comment type="pathway">
    <text evidence="3">Protein modification; protein ubiquitination.</text>
</comment>
<keyword evidence="8 14" id="KW-0863">Zinc-finger</keyword>
<comment type="caution">
    <text evidence="18">The sequence shown here is derived from an EMBL/GenBank/DDBJ whole genome shotgun (WGS) entry which is preliminary data.</text>
</comment>
<evidence type="ECO:0000259" key="17">
    <source>
        <dbReference type="PROSITE" id="PS50089"/>
    </source>
</evidence>
<dbReference type="SUPFAM" id="SSF57850">
    <property type="entry name" value="RING/U-box"/>
    <property type="match status" value="1"/>
</dbReference>
<evidence type="ECO:0000256" key="10">
    <source>
        <dbReference type="ARBA" id="ARBA00022833"/>
    </source>
</evidence>
<feature type="region of interest" description="Disordered" evidence="15">
    <location>
        <begin position="229"/>
        <end position="248"/>
    </location>
</feature>
<evidence type="ECO:0000256" key="1">
    <source>
        <dbReference type="ARBA" id="ARBA00000900"/>
    </source>
</evidence>
<dbReference type="SMART" id="SM00184">
    <property type="entry name" value="RING"/>
    <property type="match status" value="1"/>
</dbReference>
<dbReference type="PROSITE" id="PS50089">
    <property type="entry name" value="ZF_RING_2"/>
    <property type="match status" value="1"/>
</dbReference>
<dbReference type="GO" id="GO:0016567">
    <property type="term" value="P:protein ubiquitination"/>
    <property type="evidence" value="ECO:0007669"/>
    <property type="project" value="InterPro"/>
</dbReference>
<evidence type="ECO:0000256" key="8">
    <source>
        <dbReference type="ARBA" id="ARBA00022771"/>
    </source>
</evidence>